<dbReference type="SUPFAM" id="SSF52777">
    <property type="entry name" value="CoA-dependent acyltransferases"/>
    <property type="match status" value="1"/>
</dbReference>
<dbReference type="EMBL" id="JAEACU010000012">
    <property type="protein sequence ID" value="KAH7513038.1"/>
    <property type="molecule type" value="Genomic_DNA"/>
</dbReference>
<dbReference type="GO" id="GO:0016740">
    <property type="term" value="F:transferase activity"/>
    <property type="evidence" value="ECO:0007669"/>
    <property type="project" value="UniProtKB-KW"/>
</dbReference>
<accession>A0A978UE45</accession>
<comment type="caution">
    <text evidence="2">The sequence shown here is derived from an EMBL/GenBank/DDBJ whole genome shotgun (WGS) entry which is preliminary data.</text>
</comment>
<evidence type="ECO:0008006" key="4">
    <source>
        <dbReference type="Google" id="ProtNLM"/>
    </source>
</evidence>
<evidence type="ECO:0000313" key="2">
    <source>
        <dbReference type="EMBL" id="KAH7513038.1"/>
    </source>
</evidence>
<reference evidence="2" key="1">
    <citation type="journal article" date="2021" name="Front. Plant Sci.">
        <title>Chromosome-Scale Genome Assembly for Chinese Sour Jujube and Insights Into Its Genome Evolution and Domestication Signature.</title>
        <authorList>
            <person name="Shen L.-Y."/>
            <person name="Luo H."/>
            <person name="Wang X.-L."/>
            <person name="Wang X.-M."/>
            <person name="Qiu X.-J."/>
            <person name="Liu H."/>
            <person name="Zhou S.-S."/>
            <person name="Jia K.-H."/>
            <person name="Nie S."/>
            <person name="Bao Y.-T."/>
            <person name="Zhang R.-G."/>
            <person name="Yun Q.-Z."/>
            <person name="Chai Y.-H."/>
            <person name="Lu J.-Y."/>
            <person name="Li Y."/>
            <person name="Zhao S.-W."/>
            <person name="Mao J.-F."/>
            <person name="Jia S.-G."/>
            <person name="Mao Y.-M."/>
        </authorList>
    </citation>
    <scope>NUCLEOTIDE SEQUENCE</scope>
    <source>
        <strain evidence="2">AT0</strain>
        <tissue evidence="2">Leaf</tissue>
    </source>
</reference>
<dbReference type="AlphaFoldDB" id="A0A978UE45"/>
<dbReference type="InterPro" id="IPR051283">
    <property type="entry name" value="Sec_Metabolite_Acyltrans"/>
</dbReference>
<proteinExistence type="predicted"/>
<dbReference type="PANTHER" id="PTHR31896:SF12">
    <property type="entry name" value="HXXXD-TYPE ACYL-TRANSFERASE FAMILY PROTEIN"/>
    <property type="match status" value="1"/>
</dbReference>
<keyword evidence="1" id="KW-0808">Transferase</keyword>
<dbReference type="OrthoDB" id="671439at2759"/>
<dbReference type="Gene3D" id="3.30.559.10">
    <property type="entry name" value="Chloramphenicol acetyltransferase-like domain"/>
    <property type="match status" value="2"/>
</dbReference>
<dbReference type="Pfam" id="PF02458">
    <property type="entry name" value="Transferase"/>
    <property type="match status" value="1"/>
</dbReference>
<dbReference type="Proteomes" id="UP000813462">
    <property type="component" value="Unassembled WGS sequence"/>
</dbReference>
<protein>
    <recommendedName>
        <fullName evidence="4">HXXXD-type acyl-transferase family protein</fullName>
    </recommendedName>
</protein>
<evidence type="ECO:0000256" key="1">
    <source>
        <dbReference type="ARBA" id="ARBA00022679"/>
    </source>
</evidence>
<organism evidence="2 3">
    <name type="scientific">Ziziphus jujuba var. spinosa</name>
    <dbReference type="NCBI Taxonomy" id="714518"/>
    <lineage>
        <taxon>Eukaryota</taxon>
        <taxon>Viridiplantae</taxon>
        <taxon>Streptophyta</taxon>
        <taxon>Embryophyta</taxon>
        <taxon>Tracheophyta</taxon>
        <taxon>Spermatophyta</taxon>
        <taxon>Magnoliopsida</taxon>
        <taxon>eudicotyledons</taxon>
        <taxon>Gunneridae</taxon>
        <taxon>Pentapetalae</taxon>
        <taxon>rosids</taxon>
        <taxon>fabids</taxon>
        <taxon>Rosales</taxon>
        <taxon>Rhamnaceae</taxon>
        <taxon>Paliureae</taxon>
        <taxon>Ziziphus</taxon>
    </lineage>
</organism>
<gene>
    <name evidence="2" type="ORF">FEM48_Zijuj12G0154000</name>
</gene>
<sequence>MAVGNTSRMVSECFIHQPKHDLAEHSDRRFHLNPWDLMSSDPQHYVQYGLLFAKNDDAKKEDEEAYSIENLLHRLKHSLSLALIHFYPFAGRVVKNIENAADSHSSSRYYSLYVDCNNTNNNRCGAKFIYAISNAAVSDLVSPNADVPASLLQSFFHDDRALDYNDPNKSLLTITVTKLADDGVFMGFCCHHCVADGTSLWHFINMWSEIFQTNTSGTSDVFNTISRPPILDRWFPDGHGPIIKLPLSCDHTVTNIEEGGPPECRARIFRLSSQKIAELKAKAIAECINNNDGIDISTNNNYTRISSLQAVAAFMWRSITKARRLADDELSIFIFPINCRAKLDPPLSPNYFGNSVGAVKGASKVGELVENGVGWAAWQMNQALVNYGDKEVRGSIDEWLENRWVVTENNRTGHPGMVIINDYTKFDIFGNEFGLLGRPEAFLFGNRKLMRDGSVCCCSLGGKDGGFALEVWLLPHTMSNLLSDKHFMEMVS</sequence>
<dbReference type="InterPro" id="IPR023213">
    <property type="entry name" value="CAT-like_dom_sf"/>
</dbReference>
<dbReference type="PANTHER" id="PTHR31896">
    <property type="entry name" value="FAMILY REGULATORY PROTEIN, PUTATIVE (AFU_ORTHOLOGUE AFUA_3G14730)-RELATED"/>
    <property type="match status" value="1"/>
</dbReference>
<evidence type="ECO:0000313" key="3">
    <source>
        <dbReference type="Proteomes" id="UP000813462"/>
    </source>
</evidence>
<name>A0A978UE45_ZIZJJ</name>